<name>A0AAV4ERM6_9GAST</name>
<feature type="compositionally biased region" description="Polar residues" evidence="1">
    <location>
        <begin position="95"/>
        <end position="104"/>
    </location>
</feature>
<comment type="caution">
    <text evidence="2">The sequence shown here is derived from an EMBL/GenBank/DDBJ whole genome shotgun (WGS) entry which is preliminary data.</text>
</comment>
<keyword evidence="3" id="KW-1185">Reference proteome</keyword>
<sequence length="406" mass="45079">MASSEASPRADGAGEVVVGWLHVWDVEPDDEGQQGQQTAPKSRGHQIEPDWLPKFCELFCDERTLNFRDTEHDEGDSASSAPETKESTPVGCQSPLEQESTSPTRIGKPEHFNDSSTDRIDTPSVKRNVGVPKTKPATLSNPKYEVRRSNSVPNAPNADLFEHVTRSLRLRRKISLTDKPYTKLEKPERKSHRPFTSKVSSTLRSASRKLEKQLENKEIRKSVSQKVEASTVLSDFTDNPKLELFLPVPEDSATEPESGISSPSQDTASEFPAKSSGNPTMLLASGKSSESGKPASASPVLRTVPPIIISAASVAATCVTLVRVRTRLDGGRDHFDTRWGYKARRRAAAKRAALEKERQEREEREQRERDSREDSKQEDSIISEDGKSLYFLLYFSSSCSSCSRCK</sequence>
<accession>A0AAV4ERM6</accession>
<evidence type="ECO:0000313" key="3">
    <source>
        <dbReference type="Proteomes" id="UP000762676"/>
    </source>
</evidence>
<reference evidence="2 3" key="1">
    <citation type="journal article" date="2021" name="Elife">
        <title>Chloroplast acquisition without the gene transfer in kleptoplastic sea slugs, Plakobranchus ocellatus.</title>
        <authorList>
            <person name="Maeda T."/>
            <person name="Takahashi S."/>
            <person name="Yoshida T."/>
            <person name="Shimamura S."/>
            <person name="Takaki Y."/>
            <person name="Nagai Y."/>
            <person name="Toyoda A."/>
            <person name="Suzuki Y."/>
            <person name="Arimoto A."/>
            <person name="Ishii H."/>
            <person name="Satoh N."/>
            <person name="Nishiyama T."/>
            <person name="Hasebe M."/>
            <person name="Maruyama T."/>
            <person name="Minagawa J."/>
            <person name="Obokata J."/>
            <person name="Shigenobu S."/>
        </authorList>
    </citation>
    <scope>NUCLEOTIDE SEQUENCE [LARGE SCALE GENOMIC DNA]</scope>
</reference>
<feature type="compositionally biased region" description="Basic and acidic residues" evidence="1">
    <location>
        <begin position="208"/>
        <end position="221"/>
    </location>
</feature>
<dbReference type="Proteomes" id="UP000762676">
    <property type="component" value="Unassembled WGS sequence"/>
</dbReference>
<dbReference type="EMBL" id="BMAT01000312">
    <property type="protein sequence ID" value="GFR63803.1"/>
    <property type="molecule type" value="Genomic_DNA"/>
</dbReference>
<evidence type="ECO:0000256" key="1">
    <source>
        <dbReference type="SAM" id="MobiDB-lite"/>
    </source>
</evidence>
<feature type="region of interest" description="Disordered" evidence="1">
    <location>
        <begin position="250"/>
        <end position="299"/>
    </location>
</feature>
<protein>
    <submittedName>
        <fullName evidence="2">Uncharacterized protein</fullName>
    </submittedName>
</protein>
<feature type="compositionally biased region" description="Basic and acidic residues" evidence="1">
    <location>
        <begin position="107"/>
        <end position="121"/>
    </location>
</feature>
<feature type="region of interest" description="Disordered" evidence="1">
    <location>
        <begin position="20"/>
        <end position="48"/>
    </location>
</feature>
<feature type="region of interest" description="Disordered" evidence="1">
    <location>
        <begin position="354"/>
        <end position="381"/>
    </location>
</feature>
<organism evidence="2 3">
    <name type="scientific">Elysia marginata</name>
    <dbReference type="NCBI Taxonomy" id="1093978"/>
    <lineage>
        <taxon>Eukaryota</taxon>
        <taxon>Metazoa</taxon>
        <taxon>Spiralia</taxon>
        <taxon>Lophotrochozoa</taxon>
        <taxon>Mollusca</taxon>
        <taxon>Gastropoda</taxon>
        <taxon>Heterobranchia</taxon>
        <taxon>Euthyneura</taxon>
        <taxon>Panpulmonata</taxon>
        <taxon>Sacoglossa</taxon>
        <taxon>Placobranchoidea</taxon>
        <taxon>Plakobranchidae</taxon>
        <taxon>Elysia</taxon>
    </lineage>
</organism>
<feature type="region of interest" description="Disordered" evidence="1">
    <location>
        <begin position="69"/>
        <end position="157"/>
    </location>
</feature>
<feature type="region of interest" description="Disordered" evidence="1">
    <location>
        <begin position="182"/>
        <end position="224"/>
    </location>
</feature>
<dbReference type="AlphaFoldDB" id="A0AAV4ERM6"/>
<gene>
    <name evidence="2" type="ORF">ElyMa_000164300</name>
</gene>
<proteinExistence type="predicted"/>
<feature type="compositionally biased region" description="Polar residues" evidence="1">
    <location>
        <begin position="259"/>
        <end position="268"/>
    </location>
</feature>
<evidence type="ECO:0000313" key="2">
    <source>
        <dbReference type="EMBL" id="GFR63803.1"/>
    </source>
</evidence>